<keyword evidence="8 13" id="KW-1133">Transmembrane helix</keyword>
<keyword evidence="10 13" id="KW-0472">Membrane</keyword>
<keyword evidence="9" id="KW-0406">Ion transport</keyword>
<keyword evidence="7" id="KW-0630">Potassium</keyword>
<keyword evidence="4 13" id="KW-0812">Transmembrane</keyword>
<keyword evidence="6" id="KW-0851">Voltage-gated channel</keyword>
<dbReference type="InterPro" id="IPR005821">
    <property type="entry name" value="Ion_trans_dom"/>
</dbReference>
<evidence type="ECO:0000313" key="15">
    <source>
        <dbReference type="EMBL" id="CAD8659848.1"/>
    </source>
</evidence>
<comment type="subcellular location">
    <subcellularLocation>
        <location evidence="1">Membrane</location>
        <topology evidence="1">Multi-pass membrane protein</topology>
    </subcellularLocation>
</comment>
<feature type="compositionally biased region" description="Basic and acidic residues" evidence="12">
    <location>
        <begin position="15"/>
        <end position="33"/>
    </location>
</feature>
<feature type="compositionally biased region" description="Polar residues" evidence="12">
    <location>
        <begin position="1"/>
        <end position="13"/>
    </location>
</feature>
<dbReference type="Pfam" id="PF00520">
    <property type="entry name" value="Ion_trans"/>
    <property type="match status" value="1"/>
</dbReference>
<feature type="transmembrane region" description="Helical" evidence="13">
    <location>
        <begin position="311"/>
        <end position="329"/>
    </location>
</feature>
<accession>A0A7S0QZZ5</accession>
<gene>
    <name evidence="15" type="ORF">POBO1169_LOCUS6081</name>
</gene>
<feature type="compositionally biased region" description="Polar residues" evidence="12">
    <location>
        <begin position="50"/>
        <end position="64"/>
    </location>
</feature>
<feature type="transmembrane region" description="Helical" evidence="13">
    <location>
        <begin position="500"/>
        <end position="517"/>
    </location>
</feature>
<dbReference type="GO" id="GO:0005249">
    <property type="term" value="F:voltage-gated potassium channel activity"/>
    <property type="evidence" value="ECO:0007669"/>
    <property type="project" value="InterPro"/>
</dbReference>
<evidence type="ECO:0000256" key="3">
    <source>
        <dbReference type="ARBA" id="ARBA00022538"/>
    </source>
</evidence>
<evidence type="ECO:0000256" key="7">
    <source>
        <dbReference type="ARBA" id="ARBA00022958"/>
    </source>
</evidence>
<evidence type="ECO:0000256" key="13">
    <source>
        <dbReference type="SAM" id="Phobius"/>
    </source>
</evidence>
<evidence type="ECO:0000256" key="11">
    <source>
        <dbReference type="ARBA" id="ARBA00023303"/>
    </source>
</evidence>
<evidence type="ECO:0000256" key="4">
    <source>
        <dbReference type="ARBA" id="ARBA00022692"/>
    </source>
</evidence>
<dbReference type="SUPFAM" id="SSF81324">
    <property type="entry name" value="Voltage-gated potassium channels"/>
    <property type="match status" value="1"/>
</dbReference>
<dbReference type="PANTHER" id="PTHR11537:SF254">
    <property type="entry name" value="POTASSIUM VOLTAGE-GATED CHANNEL PROTEIN SHAB"/>
    <property type="match status" value="1"/>
</dbReference>
<feature type="transmembrane region" description="Helical" evidence="13">
    <location>
        <begin position="529"/>
        <end position="549"/>
    </location>
</feature>
<organism evidence="15">
    <name type="scientific">Pyramimonas obovata</name>
    <dbReference type="NCBI Taxonomy" id="1411642"/>
    <lineage>
        <taxon>Eukaryota</taxon>
        <taxon>Viridiplantae</taxon>
        <taxon>Chlorophyta</taxon>
        <taxon>Pyramimonadophyceae</taxon>
        <taxon>Pyramimonadales</taxon>
        <taxon>Pyramimonadaceae</taxon>
        <taxon>Pyramimonas</taxon>
        <taxon>Pyramimonas incertae sedis</taxon>
    </lineage>
</organism>
<keyword evidence="5" id="KW-0631">Potassium channel</keyword>
<dbReference type="GO" id="GO:0001508">
    <property type="term" value="P:action potential"/>
    <property type="evidence" value="ECO:0007669"/>
    <property type="project" value="TreeGrafter"/>
</dbReference>
<evidence type="ECO:0000256" key="2">
    <source>
        <dbReference type="ARBA" id="ARBA00022448"/>
    </source>
</evidence>
<evidence type="ECO:0000256" key="10">
    <source>
        <dbReference type="ARBA" id="ARBA00023136"/>
    </source>
</evidence>
<sequence length="929" mass="103012">MRNFQANDLSSKGVSKADQELKKRLPDWVKSADAKANWQSIRTESELTRSTKSSGDSQGPSSLQLARKGSLPLTPIDKGTGGEIQDEESEQEAVLFEAEMGKEIEAKLELLKSNSNRLLRGSFGGEAGRSCSASTQHLLRAQTLSHRDRNIVSKYIAEKSVIHVHKHPLRRILEQFETKATEEVKNIVKMDLLYQAAAAAIKDQDEEGKIQGSFSNGEYKVRKPSVKKQFQSSLRWNWRVAPECETPKEQLAWKKKANLSISELGDCLLLEALKERNRQDTPVSAREVVQIVRLRVWLVLSDTQSSLSARIVSLTILLLIVVTSITFCMETMPQFEDDKSQGVFDVVEITAVSAFTLEYTAKLLCAPQWREFVCSPLNVVDLVAILPFFIELAMNALGGGGGAGMAGTRIVRMVRLVRVFRVLKLGTHYGKIQVMWKTMVESVDVLGMMGFLMCLSVIIFSATMYNVEQAHDPVGPPVLPDGHPSIPEDPTYTFDSIPGSFWWCIVTLMTVGYGDFVPHTVLGKMTAAGAMLVSVFILALPITVIGTNFNQQWAEFRKESKYTNARPTAVMVKNLSKKVSEHCSLLEDMLRRCMQLEVEVQDQLVKLKEVLGQLQGVLAPGLKRKHALISGVIKRLSAGVFSKTCPANPPGDEGDNTSFIKNDLLSKYKNELKLRGTNGTVAAITHMLNMSDERPEVEQADEPGQSPMEMIFAEMQHGEEDPVESLLSILELEKTLRGTLSDLRHAIARTSLLVGEDLPDLVVRSRQQYRHMTQLVGQSTVLYSELSDLNLQYEVLHNRGPPNPEKPSKSASTTEPRSPALGIPKGMRNVLTRPASASSLLRSSSAKMRQEPKEVLTERLKKLCELLSERENRKDQEALHKLREARREGLQKAKEAAGQAAMRSPFGGGAFPSPSPFSVSPPERGAENA</sequence>
<evidence type="ECO:0000256" key="1">
    <source>
        <dbReference type="ARBA" id="ARBA00004141"/>
    </source>
</evidence>
<dbReference type="InterPro" id="IPR027359">
    <property type="entry name" value="Volt_channel_dom_sf"/>
</dbReference>
<feature type="domain" description="Ion transport" evidence="14">
    <location>
        <begin position="310"/>
        <end position="552"/>
    </location>
</feature>
<dbReference type="EMBL" id="HBFA01011683">
    <property type="protein sequence ID" value="CAD8659848.1"/>
    <property type="molecule type" value="Transcribed_RNA"/>
</dbReference>
<feature type="region of interest" description="Disordered" evidence="12">
    <location>
        <begin position="887"/>
        <end position="929"/>
    </location>
</feature>
<dbReference type="Gene3D" id="1.20.120.350">
    <property type="entry name" value="Voltage-gated potassium channels. Chain C"/>
    <property type="match status" value="1"/>
</dbReference>
<name>A0A7S0QZZ5_9CHLO</name>
<feature type="transmembrane region" description="Helical" evidence="13">
    <location>
        <begin position="445"/>
        <end position="467"/>
    </location>
</feature>
<keyword evidence="2" id="KW-0813">Transport</keyword>
<evidence type="ECO:0000256" key="5">
    <source>
        <dbReference type="ARBA" id="ARBA00022826"/>
    </source>
</evidence>
<feature type="region of interest" description="Disordered" evidence="12">
    <location>
        <begin position="796"/>
        <end position="829"/>
    </location>
</feature>
<dbReference type="Gene3D" id="1.10.287.70">
    <property type="match status" value="1"/>
</dbReference>
<evidence type="ECO:0000256" key="6">
    <source>
        <dbReference type="ARBA" id="ARBA00022882"/>
    </source>
</evidence>
<evidence type="ECO:0000259" key="14">
    <source>
        <dbReference type="Pfam" id="PF00520"/>
    </source>
</evidence>
<keyword evidence="3" id="KW-0633">Potassium transport</keyword>
<evidence type="ECO:0000256" key="9">
    <source>
        <dbReference type="ARBA" id="ARBA00023065"/>
    </source>
</evidence>
<feature type="region of interest" description="Disordered" evidence="12">
    <location>
        <begin position="1"/>
        <end position="89"/>
    </location>
</feature>
<dbReference type="GO" id="GO:0008076">
    <property type="term" value="C:voltage-gated potassium channel complex"/>
    <property type="evidence" value="ECO:0007669"/>
    <property type="project" value="InterPro"/>
</dbReference>
<keyword evidence="11" id="KW-0407">Ion channel</keyword>
<evidence type="ECO:0000256" key="12">
    <source>
        <dbReference type="SAM" id="MobiDB-lite"/>
    </source>
</evidence>
<proteinExistence type="predicted"/>
<dbReference type="PRINTS" id="PR00169">
    <property type="entry name" value="KCHANNEL"/>
</dbReference>
<dbReference type="InterPro" id="IPR028325">
    <property type="entry name" value="VG_K_chnl"/>
</dbReference>
<protein>
    <recommendedName>
        <fullName evidence="14">Ion transport domain-containing protein</fullName>
    </recommendedName>
</protein>
<dbReference type="PANTHER" id="PTHR11537">
    <property type="entry name" value="VOLTAGE-GATED POTASSIUM CHANNEL"/>
    <property type="match status" value="1"/>
</dbReference>
<dbReference type="AlphaFoldDB" id="A0A7S0QZZ5"/>
<reference evidence="15" key="1">
    <citation type="submission" date="2021-01" db="EMBL/GenBank/DDBJ databases">
        <authorList>
            <person name="Corre E."/>
            <person name="Pelletier E."/>
            <person name="Niang G."/>
            <person name="Scheremetjew M."/>
            <person name="Finn R."/>
            <person name="Kale V."/>
            <person name="Holt S."/>
            <person name="Cochrane G."/>
            <person name="Meng A."/>
            <person name="Brown T."/>
            <person name="Cohen L."/>
        </authorList>
    </citation>
    <scope>NUCLEOTIDE SEQUENCE</scope>
    <source>
        <strain evidence="15">CCMP722</strain>
    </source>
</reference>
<evidence type="ECO:0000256" key="8">
    <source>
        <dbReference type="ARBA" id="ARBA00022989"/>
    </source>
</evidence>